<feature type="domain" description="TIR" evidence="3">
    <location>
        <begin position="1189"/>
        <end position="1331"/>
    </location>
</feature>
<gene>
    <name evidence="5" type="ORF">Q2T42_26025</name>
</gene>
<dbReference type="GO" id="GO:0007165">
    <property type="term" value="P:signal transduction"/>
    <property type="evidence" value="ECO:0007669"/>
    <property type="project" value="InterPro"/>
</dbReference>
<evidence type="ECO:0000259" key="4">
    <source>
        <dbReference type="PROSITE" id="PS50837"/>
    </source>
</evidence>
<dbReference type="PROSITE" id="PS50104">
    <property type="entry name" value="TIR"/>
    <property type="match status" value="1"/>
</dbReference>
<dbReference type="PROSITE" id="PS50837">
    <property type="entry name" value="NACHT"/>
    <property type="match status" value="1"/>
</dbReference>
<dbReference type="Gene3D" id="2.40.10.120">
    <property type="match status" value="1"/>
</dbReference>
<dbReference type="InterPro" id="IPR016024">
    <property type="entry name" value="ARM-type_fold"/>
</dbReference>
<dbReference type="SMART" id="SM00567">
    <property type="entry name" value="EZ_HEAT"/>
    <property type="match status" value="5"/>
</dbReference>
<dbReference type="Pfam" id="PF13646">
    <property type="entry name" value="HEAT_2"/>
    <property type="match status" value="1"/>
</dbReference>
<evidence type="ECO:0000256" key="2">
    <source>
        <dbReference type="ARBA" id="ARBA00022738"/>
    </source>
</evidence>
<dbReference type="Gene3D" id="3.40.50.300">
    <property type="entry name" value="P-loop containing nucleotide triphosphate hydrolases"/>
    <property type="match status" value="1"/>
</dbReference>
<organism evidence="5">
    <name type="scientific">Leptolyngbya boryana CZ1</name>
    <dbReference type="NCBI Taxonomy" id="3060204"/>
    <lineage>
        <taxon>Bacteria</taxon>
        <taxon>Bacillati</taxon>
        <taxon>Cyanobacteriota</taxon>
        <taxon>Cyanophyceae</taxon>
        <taxon>Leptolyngbyales</taxon>
        <taxon>Leptolyngbyaceae</taxon>
        <taxon>Leptolyngbya group</taxon>
        <taxon>Leptolyngbya</taxon>
    </lineage>
</organism>
<dbReference type="SUPFAM" id="SSF52540">
    <property type="entry name" value="P-loop containing nucleoside triphosphate hydrolases"/>
    <property type="match status" value="1"/>
</dbReference>
<dbReference type="RefSeq" id="WP_316426974.1">
    <property type="nucleotide sequence ID" value="NZ_CP130144.1"/>
</dbReference>
<dbReference type="Pfam" id="PF05729">
    <property type="entry name" value="NACHT"/>
    <property type="match status" value="1"/>
</dbReference>
<dbReference type="EMBL" id="CP130144">
    <property type="protein sequence ID" value="WNZ45250.1"/>
    <property type="molecule type" value="Genomic_DNA"/>
</dbReference>
<dbReference type="GO" id="GO:0030089">
    <property type="term" value="C:phycobilisome"/>
    <property type="evidence" value="ECO:0007669"/>
    <property type="project" value="UniProtKB-KW"/>
</dbReference>
<feature type="domain" description="NACHT" evidence="4">
    <location>
        <begin position="287"/>
        <end position="385"/>
    </location>
</feature>
<dbReference type="InterPro" id="IPR007111">
    <property type="entry name" value="NACHT_NTPase"/>
</dbReference>
<dbReference type="SMART" id="SM00255">
    <property type="entry name" value="TIR"/>
    <property type="match status" value="1"/>
</dbReference>
<keyword evidence="1" id="KW-0042">Antenna complex</keyword>
<sequence length="1339" mass="151404">MSQLEDLLQQCTVKLSLSDRVGWGTGFFVAPGWILTCAHVIQAAHGQPIQVRWQNQENWAEAVVERSIPAPYDLALLRVTLPTDANPPCVLLGEEVRSRDPLYLFGYPDEDFPNGCPVTLACEGLTGDTPPLIKFALGQVRPGMSGAPLLNQRTGKVCGIVKFTRDRSFDLGGGAVPIRVILEHFPQLQQLQQQFHQLDQWWSNLLPTATNQSKILDDQKVRQYLDFLSQSEWWNSYRLTEAISAQQATFTFEQMVQTEEQSQENPAQKEKRVWALLEGIIHYVKSEPVLLVGAPGLGKSTTLLRLLVVLAKQELRSANPRIPVLIRLGDYESSAREARDSSGILALIQEALKSKPPLFLEITDIETILFQENRFILLLDGLNEIPANVIQNKLTTFRQQCDRAGVPLVCTTRNLGFDLGIQRKLQLQTLEPSEIQRFLQHCMPGQEHQVLNLLNKSNPELGKTPFVLWMLYDVFKKSGEIPESIGEAFRKFKRSYTNYKLNQEGIPVSEEMIDSWNLWLEYLAFEMLRSPDPHDPGLIISEGQAAKFLTQFPITPALDLKQAQAEIKNLLKYHLLQTNRCEISFCHHIIQEYYAAEFLLRQLPELINEPLKLKREYLNYLKWTEAIALMLTLVKEELQAQRVVKLALEVDLLLGARLAGAASPQFHKKTVELTNQLIDSRNLPEWLRVELWGRTRSKEVLPSFLQALNSQDINVTRIAANFVGQTSDQAVIDFLVNRLKEIDSVFFAQLSFRDNDPTAVTWMAHIEALAYIAPQKAIIFLRSKLLADRRSGNVLIWTVTQAPSLLMKLDGKACLELLIHELRNPEIQSDKNYLFNLVGAADRNSLETFVPQLVEILEQEQNVSIQIRLIELLGKSTSELVTQTLINFVAHPDSKLRDEVKKRLINRRIEDQSRLEQLLTHKNSDIARTAAFTLGSLGNTSALPTLAEAVKLGMTSAKPNLSIEKDNWAHIRLMATQALGCVNHEEAISHLLIVLRSDDNSDVRREAAFSLSNFGRRESIPELLIALNKSYFSRIQAIRCLAKLNVKEPLWNIVQLTEEGWQTAAVELGKLGRAAVLPYLRQALIDAGQESTNEVIKILSESADHDTCNWLVEALENPGQYRADRYFSNRVALVLVGCHPEIAASKLRVLQNIATRNYIEQIAWVIPTIQSRYKFYNHEVAQGLIPSGKTVTIYFSYASNDELLQNELVKHLDVLKRQDAITSWDHRKILPGEEREQVINDRLNTADIILLLISPDSVADDHCYEVEIRRAIARHQAGEAHVIPILLRPVNLTGELLGNIPVLPKNGVAVTLWDNQDEAFRAIAAEIQEVAIRISTTKS</sequence>
<dbReference type="InterPro" id="IPR004155">
    <property type="entry name" value="PBS_lyase_HEAT"/>
</dbReference>
<dbReference type="InterPro" id="IPR000157">
    <property type="entry name" value="TIR_dom"/>
</dbReference>
<reference evidence="5" key="2">
    <citation type="submission" date="2023-07" db="EMBL/GenBank/DDBJ databases">
        <authorList>
            <person name="Bai X.-H."/>
            <person name="Wang H.-H."/>
            <person name="Wang J."/>
            <person name="Ma M.-Y."/>
            <person name="Hu H.-H."/>
            <person name="Song Z.-L."/>
            <person name="Ma H.-G."/>
            <person name="Fan Y."/>
            <person name="Du C.-Y."/>
            <person name="Xu J.-C."/>
        </authorList>
    </citation>
    <scope>NUCLEOTIDE SEQUENCE</scope>
    <source>
        <strain evidence="5">CZ1</strain>
    </source>
</reference>
<dbReference type="InterPro" id="IPR011989">
    <property type="entry name" value="ARM-like"/>
</dbReference>
<proteinExistence type="predicted"/>
<dbReference type="Pfam" id="PF13365">
    <property type="entry name" value="Trypsin_2"/>
    <property type="match status" value="1"/>
</dbReference>
<dbReference type="Pfam" id="PF13676">
    <property type="entry name" value="TIR_2"/>
    <property type="match status" value="1"/>
</dbReference>
<dbReference type="PANTHER" id="PTHR12697">
    <property type="entry name" value="PBS LYASE HEAT-LIKE PROTEIN"/>
    <property type="match status" value="1"/>
</dbReference>
<reference evidence="5" key="1">
    <citation type="journal article" date="2023" name="Plants (Basel)">
        <title>Genomic Analysis of Leptolyngbya boryana CZ1 Reveals Efficient Carbon Fixation Modules.</title>
        <authorList>
            <person name="Bai X."/>
            <person name="Wang H."/>
            <person name="Cheng W."/>
            <person name="Wang J."/>
            <person name="Ma M."/>
            <person name="Hu H."/>
            <person name="Song Z."/>
            <person name="Ma H."/>
            <person name="Fan Y."/>
            <person name="Du C."/>
            <person name="Xu J."/>
        </authorList>
    </citation>
    <scope>NUCLEOTIDE SEQUENCE</scope>
    <source>
        <strain evidence="5">CZ1</strain>
    </source>
</reference>
<dbReference type="Gene3D" id="3.40.50.10140">
    <property type="entry name" value="Toll/interleukin-1 receptor homology (TIR) domain"/>
    <property type="match status" value="1"/>
</dbReference>
<dbReference type="InterPro" id="IPR035897">
    <property type="entry name" value="Toll_tir_struct_dom_sf"/>
</dbReference>
<dbReference type="GO" id="GO:0016491">
    <property type="term" value="F:oxidoreductase activity"/>
    <property type="evidence" value="ECO:0007669"/>
    <property type="project" value="TreeGrafter"/>
</dbReference>
<accession>A0AA97AT19</accession>
<dbReference type="PANTHER" id="PTHR12697:SF5">
    <property type="entry name" value="DEOXYHYPUSINE HYDROXYLASE"/>
    <property type="match status" value="1"/>
</dbReference>
<dbReference type="SUPFAM" id="SSF48371">
    <property type="entry name" value="ARM repeat"/>
    <property type="match status" value="2"/>
</dbReference>
<dbReference type="InterPro" id="IPR027417">
    <property type="entry name" value="P-loop_NTPase"/>
</dbReference>
<keyword evidence="2" id="KW-0605">Phycobilisome</keyword>
<dbReference type="SUPFAM" id="SSF50494">
    <property type="entry name" value="Trypsin-like serine proteases"/>
    <property type="match status" value="1"/>
</dbReference>
<evidence type="ECO:0000256" key="1">
    <source>
        <dbReference type="ARBA" id="ARBA00022549"/>
    </source>
</evidence>
<dbReference type="SUPFAM" id="SSF52200">
    <property type="entry name" value="Toll/Interleukin receptor TIR domain"/>
    <property type="match status" value="1"/>
</dbReference>
<protein>
    <submittedName>
        <fullName evidence="5">HEAT repeat domain-containing protein</fullName>
    </submittedName>
</protein>
<dbReference type="Gene3D" id="1.25.10.10">
    <property type="entry name" value="Leucine-rich Repeat Variant"/>
    <property type="match status" value="3"/>
</dbReference>
<evidence type="ECO:0000259" key="3">
    <source>
        <dbReference type="PROSITE" id="PS50104"/>
    </source>
</evidence>
<dbReference type="InterPro" id="IPR009003">
    <property type="entry name" value="Peptidase_S1_PA"/>
</dbReference>
<evidence type="ECO:0000313" key="5">
    <source>
        <dbReference type="EMBL" id="WNZ45250.1"/>
    </source>
</evidence>
<name>A0AA97AT19_LEPBY</name>